<sequence>MTTIYPRRKGLKNVVLRLNDEQLVSLIASSLKEDVQVRAVVKSNQIIGFKIVKKGKNEVIKCSWMNESCSKVIFRGNDDDKCGEVGDVNGKISLINYKPTIDENMIESIREFKKIRDIVSYIVVNGEHCDDGIKFDKVEVVKKFGEDKLKRISNKDGFMDYKWVKLVKCDSEGWKNYLIKEGYNDEMEGNGKIWRMLFSGEIEEEIFDNNEDDVDEEVKGLILEYQKIYVEYYQLYYNIESNYGMKKLIGMHNKLEELRSLIDKECEGSLI</sequence>
<proteinExistence type="predicted"/>
<dbReference type="OrthoDB" id="3997938at2759"/>
<accession>A0A4T0X6B8</accession>
<reference evidence="1 2" key="1">
    <citation type="journal article" date="2019" name="Front. Genet.">
        <title>Whole-Genome Sequencing of the Opportunistic Yeast Pathogen Candida inconspicua Uncovers Its Hybrid Origin.</title>
        <authorList>
            <person name="Mixao V."/>
            <person name="Hansen A.P."/>
            <person name="Saus E."/>
            <person name="Boekhout T."/>
            <person name="Lass-Florl C."/>
            <person name="Gabaldon T."/>
        </authorList>
    </citation>
    <scope>NUCLEOTIDE SEQUENCE [LARGE SCALE GENOMIC DNA]</scope>
    <source>
        <strain evidence="1 2">CBS 180</strain>
    </source>
</reference>
<evidence type="ECO:0000313" key="1">
    <source>
        <dbReference type="EMBL" id="TID30384.1"/>
    </source>
</evidence>
<evidence type="ECO:0000313" key="2">
    <source>
        <dbReference type="Proteomes" id="UP000307173"/>
    </source>
</evidence>
<keyword evidence="2" id="KW-1185">Reference proteome</keyword>
<gene>
    <name evidence="1" type="ORF">CANINC_001086</name>
</gene>
<protein>
    <submittedName>
        <fullName evidence="1">Uncharacterized protein</fullName>
    </submittedName>
</protein>
<comment type="caution">
    <text evidence="1">The sequence shown here is derived from an EMBL/GenBank/DDBJ whole genome shotgun (WGS) entry which is preliminary data.</text>
</comment>
<name>A0A4T0X6B8_9ASCO</name>
<dbReference type="AlphaFoldDB" id="A0A4T0X6B8"/>
<dbReference type="EMBL" id="SELW01000155">
    <property type="protein sequence ID" value="TID30384.1"/>
    <property type="molecule type" value="Genomic_DNA"/>
</dbReference>
<dbReference type="Proteomes" id="UP000307173">
    <property type="component" value="Unassembled WGS sequence"/>
</dbReference>
<organism evidence="1 2">
    <name type="scientific">Pichia inconspicua</name>
    <dbReference type="NCBI Taxonomy" id="52247"/>
    <lineage>
        <taxon>Eukaryota</taxon>
        <taxon>Fungi</taxon>
        <taxon>Dikarya</taxon>
        <taxon>Ascomycota</taxon>
        <taxon>Saccharomycotina</taxon>
        <taxon>Pichiomycetes</taxon>
        <taxon>Pichiales</taxon>
        <taxon>Pichiaceae</taxon>
        <taxon>Pichia</taxon>
    </lineage>
</organism>